<evidence type="ECO:0000256" key="2">
    <source>
        <dbReference type="ARBA" id="ARBA00022801"/>
    </source>
</evidence>
<dbReference type="PANTHER" id="PTHR14209">
    <property type="entry name" value="ISOAMYL ACETATE-HYDROLYZING ESTERASE 1"/>
    <property type="match status" value="1"/>
</dbReference>
<keyword evidence="3" id="KW-0443">Lipid metabolism</keyword>
<gene>
    <name evidence="5" type="ORF">VNO77_44523</name>
</gene>
<feature type="region of interest" description="Disordered" evidence="4">
    <location>
        <begin position="1"/>
        <end position="20"/>
    </location>
</feature>
<organism evidence="5 6">
    <name type="scientific">Canavalia gladiata</name>
    <name type="common">Sword bean</name>
    <name type="synonym">Dolichos gladiatus</name>
    <dbReference type="NCBI Taxonomy" id="3824"/>
    <lineage>
        <taxon>Eukaryota</taxon>
        <taxon>Viridiplantae</taxon>
        <taxon>Streptophyta</taxon>
        <taxon>Embryophyta</taxon>
        <taxon>Tracheophyta</taxon>
        <taxon>Spermatophyta</taxon>
        <taxon>Magnoliopsida</taxon>
        <taxon>eudicotyledons</taxon>
        <taxon>Gunneridae</taxon>
        <taxon>Pentapetalae</taxon>
        <taxon>rosids</taxon>
        <taxon>fabids</taxon>
        <taxon>Fabales</taxon>
        <taxon>Fabaceae</taxon>
        <taxon>Papilionoideae</taxon>
        <taxon>50 kb inversion clade</taxon>
        <taxon>NPAAA clade</taxon>
        <taxon>indigoferoid/millettioid clade</taxon>
        <taxon>Phaseoleae</taxon>
        <taxon>Canavalia</taxon>
    </lineage>
</organism>
<dbReference type="PANTHER" id="PTHR14209:SF19">
    <property type="entry name" value="ISOAMYL ACETATE-HYDROLYZING ESTERASE 1 HOMOLOG"/>
    <property type="match status" value="1"/>
</dbReference>
<evidence type="ECO:0000256" key="3">
    <source>
        <dbReference type="ARBA" id="ARBA00022963"/>
    </source>
</evidence>
<evidence type="ECO:0000256" key="4">
    <source>
        <dbReference type="SAM" id="MobiDB-lite"/>
    </source>
</evidence>
<evidence type="ECO:0000313" key="6">
    <source>
        <dbReference type="Proteomes" id="UP001367508"/>
    </source>
</evidence>
<evidence type="ECO:0000313" key="5">
    <source>
        <dbReference type="EMBL" id="KAK7306574.1"/>
    </source>
</evidence>
<dbReference type="Proteomes" id="UP001367508">
    <property type="component" value="Unassembled WGS sequence"/>
</dbReference>
<keyword evidence="6" id="KW-1185">Reference proteome</keyword>
<evidence type="ECO:0000256" key="1">
    <source>
        <dbReference type="ARBA" id="ARBA00008668"/>
    </source>
</evidence>
<keyword evidence="2" id="KW-0378">Hydrolase</keyword>
<comment type="similarity">
    <text evidence="1">Belongs to the 'GDSL' lipolytic enzyme family.</text>
</comment>
<proteinExistence type="inferred from homology"/>
<name>A0AAN9PQG0_CANGL</name>
<dbReference type="GO" id="GO:0016042">
    <property type="term" value="P:lipid catabolic process"/>
    <property type="evidence" value="ECO:0007669"/>
    <property type="project" value="UniProtKB-KW"/>
</dbReference>
<dbReference type="SUPFAM" id="SSF52266">
    <property type="entry name" value="SGNH hydrolase"/>
    <property type="match status" value="1"/>
</dbReference>
<dbReference type="GO" id="GO:0016788">
    <property type="term" value="F:hydrolase activity, acting on ester bonds"/>
    <property type="evidence" value="ECO:0007669"/>
    <property type="project" value="InterPro"/>
</dbReference>
<protein>
    <recommendedName>
        <fullName evidence="7">SGNH hydrolase-type esterase domain-containing protein</fullName>
    </recommendedName>
</protein>
<dbReference type="FunFam" id="3.40.50.1110:FF:000002">
    <property type="entry name" value="isoamyl acetate-hydrolyzing esterase 1 homolog"/>
    <property type="match status" value="1"/>
</dbReference>
<comment type="caution">
    <text evidence="5">The sequence shown here is derived from an EMBL/GenBank/DDBJ whole genome shotgun (WGS) entry which is preliminary data.</text>
</comment>
<dbReference type="InterPro" id="IPR001087">
    <property type="entry name" value="GDSL"/>
</dbReference>
<keyword evidence="3" id="KW-0442">Lipid degradation</keyword>
<dbReference type="AlphaFoldDB" id="A0AAN9PQG0"/>
<dbReference type="InterPro" id="IPR045136">
    <property type="entry name" value="Iah1-like"/>
</dbReference>
<reference evidence="5 6" key="1">
    <citation type="submission" date="2024-01" db="EMBL/GenBank/DDBJ databases">
        <title>The genomes of 5 underutilized Papilionoideae crops provide insights into root nodulation and disease resistanc.</title>
        <authorList>
            <person name="Jiang F."/>
        </authorList>
    </citation>
    <scope>NUCLEOTIDE SEQUENCE [LARGE SCALE GENOMIC DNA]</scope>
    <source>
        <strain evidence="5">LVBAO_FW01</strain>
        <tissue evidence="5">Leaves</tissue>
    </source>
</reference>
<feature type="compositionally biased region" description="Low complexity" evidence="4">
    <location>
        <begin position="1"/>
        <end position="14"/>
    </location>
</feature>
<sequence length="281" mass="30520">MSSAGALSLAAPGSDSVTTTPDATQSAFLIHSFITAPTNMTRPKIYLFGDSITEDSFTVGGWGASLAHHFSRTADVVLRGYSGYNTRWALKVLDRVFPASHGGDGGTGTAPIAVTVFFGANDASLSDRYSAFQHVPLNEYKQNLLSIVSFFKKQWPTTIVLLITPPPIDEEARIRYPYVDNPEGLPERTNEAAGEYARACIAVAGECGIPVVDLWTKLQQFPDWKNHHLSDGLHLTQSGNQVVFEEVIAKLKDEGLSPESVPVDLPLLSDIDLNDPLKSFL</sequence>
<accession>A0AAN9PQG0</accession>
<dbReference type="Gene3D" id="3.40.50.1110">
    <property type="entry name" value="SGNH hydrolase"/>
    <property type="match status" value="1"/>
</dbReference>
<dbReference type="CDD" id="cd01838">
    <property type="entry name" value="Isoamyl_acetate_hydrolase_like"/>
    <property type="match status" value="1"/>
</dbReference>
<dbReference type="Pfam" id="PF00657">
    <property type="entry name" value="Lipase_GDSL"/>
    <property type="match status" value="1"/>
</dbReference>
<evidence type="ECO:0008006" key="7">
    <source>
        <dbReference type="Google" id="ProtNLM"/>
    </source>
</evidence>
<dbReference type="EMBL" id="JAYMYQ010000011">
    <property type="protein sequence ID" value="KAK7306574.1"/>
    <property type="molecule type" value="Genomic_DNA"/>
</dbReference>
<dbReference type="InterPro" id="IPR036514">
    <property type="entry name" value="SGNH_hydro_sf"/>
</dbReference>